<proteinExistence type="predicted"/>
<evidence type="ECO:0000256" key="1">
    <source>
        <dbReference type="SAM" id="SignalP"/>
    </source>
</evidence>
<name>A0A242M623_CABSO</name>
<dbReference type="EMBL" id="NBTY01000200">
    <property type="protein sequence ID" value="OTP66542.1"/>
    <property type="molecule type" value="Genomic_DNA"/>
</dbReference>
<reference evidence="3 4" key="1">
    <citation type="submission" date="2017-03" db="EMBL/GenBank/DDBJ databases">
        <title>Genome analysis of strain PAMC 26510.</title>
        <authorList>
            <person name="Oh H.-M."/>
            <person name="Yang J.-A."/>
        </authorList>
    </citation>
    <scope>NUCLEOTIDE SEQUENCE [LARGE SCALE GENOMIC DNA]</scope>
    <source>
        <strain evidence="3 4">PAMC 26510</strain>
    </source>
</reference>
<dbReference type="Proteomes" id="UP000194546">
    <property type="component" value="Unassembled WGS sequence"/>
</dbReference>
<feature type="signal peptide" evidence="1">
    <location>
        <begin position="1"/>
        <end position="23"/>
    </location>
</feature>
<feature type="chain" id="PRO_5012489841" evidence="1">
    <location>
        <begin position="24"/>
        <end position="194"/>
    </location>
</feature>
<organism evidence="3 4">
    <name type="scientific">Caballeronia sordidicola</name>
    <name type="common">Burkholderia sordidicola</name>
    <dbReference type="NCBI Taxonomy" id="196367"/>
    <lineage>
        <taxon>Bacteria</taxon>
        <taxon>Pseudomonadati</taxon>
        <taxon>Pseudomonadota</taxon>
        <taxon>Betaproteobacteria</taxon>
        <taxon>Burkholderiales</taxon>
        <taxon>Burkholderiaceae</taxon>
        <taxon>Caballeronia</taxon>
    </lineage>
</organism>
<evidence type="ECO:0000313" key="3">
    <source>
        <dbReference type="EMBL" id="OTP66542.1"/>
    </source>
</evidence>
<dbReference type="SMART" id="SM00867">
    <property type="entry name" value="YceI"/>
    <property type="match status" value="1"/>
</dbReference>
<dbReference type="SUPFAM" id="SSF101874">
    <property type="entry name" value="YceI-like"/>
    <property type="match status" value="1"/>
</dbReference>
<dbReference type="Pfam" id="PF04264">
    <property type="entry name" value="YceI"/>
    <property type="match status" value="1"/>
</dbReference>
<evidence type="ECO:0000259" key="2">
    <source>
        <dbReference type="SMART" id="SM00867"/>
    </source>
</evidence>
<dbReference type="AlphaFoldDB" id="A0A242M623"/>
<sequence>MKKNLLIAAAGALFVAASFNAMAAEVTYQLDPNHTYPSFETDHFGGISVWRGKFDKSSGTVTIDREAKKGTLEATIDMTSINIGNEKLDGELKSAQFFDTEKFPTATYKGTSMKFKGDVPVEVIGELTLHGVTKPLNLKIESFKCFTNPMLKKEVCGTESTGTFDRADFGVDYGKAYGFKMKTTLHIQAEGVRQ</sequence>
<feature type="domain" description="Lipid/polyisoprenoid-binding YceI-like" evidence="2">
    <location>
        <begin position="27"/>
        <end position="192"/>
    </location>
</feature>
<accession>A0A242M623</accession>
<dbReference type="RefSeq" id="WP_086383788.1">
    <property type="nucleotide sequence ID" value="NZ_NBTY01000200.1"/>
</dbReference>
<gene>
    <name evidence="3" type="ORF">PAMC26510_35005</name>
</gene>
<dbReference type="InterPro" id="IPR007372">
    <property type="entry name" value="Lipid/polyisoprenoid-bd_YceI"/>
</dbReference>
<dbReference type="PANTHER" id="PTHR34406">
    <property type="entry name" value="PROTEIN YCEI"/>
    <property type="match status" value="1"/>
</dbReference>
<dbReference type="Gene3D" id="2.40.128.110">
    <property type="entry name" value="Lipid/polyisoprenoid-binding, YceI-like"/>
    <property type="match status" value="1"/>
</dbReference>
<keyword evidence="1" id="KW-0732">Signal</keyword>
<dbReference type="InterPro" id="IPR036761">
    <property type="entry name" value="TTHA0802/YceI-like_sf"/>
</dbReference>
<comment type="caution">
    <text evidence="3">The sequence shown here is derived from an EMBL/GenBank/DDBJ whole genome shotgun (WGS) entry which is preliminary data.</text>
</comment>
<protein>
    <submittedName>
        <fullName evidence="3">Protein yceI</fullName>
    </submittedName>
</protein>
<evidence type="ECO:0000313" key="4">
    <source>
        <dbReference type="Proteomes" id="UP000194546"/>
    </source>
</evidence>
<dbReference type="PANTHER" id="PTHR34406:SF2">
    <property type="entry name" value="PERIPLASMIC PROTEIN"/>
    <property type="match status" value="1"/>
</dbReference>